<dbReference type="InterPro" id="IPR029068">
    <property type="entry name" value="Glyas_Bleomycin-R_OHBP_Dase"/>
</dbReference>
<reference evidence="2" key="1">
    <citation type="journal article" date="2014" name="Int. J. Syst. Evol. Microbiol.">
        <title>Complete genome sequence of Corynebacterium casei LMG S-19264T (=DSM 44701T), isolated from a smear-ripened cheese.</title>
        <authorList>
            <consortium name="US DOE Joint Genome Institute (JGI-PGF)"/>
            <person name="Walter F."/>
            <person name="Albersmeier A."/>
            <person name="Kalinowski J."/>
            <person name="Ruckert C."/>
        </authorList>
    </citation>
    <scope>NUCLEOTIDE SEQUENCE</scope>
    <source>
        <strain evidence="2">CCM 8433</strain>
    </source>
</reference>
<keyword evidence="3" id="KW-1185">Reference proteome</keyword>
<dbReference type="RefSeq" id="WP_188367134.1">
    <property type="nucleotide sequence ID" value="NZ_BMDT01000003.1"/>
</dbReference>
<dbReference type="InterPro" id="IPR004360">
    <property type="entry name" value="Glyas_Fos-R_dOase_dom"/>
</dbReference>
<reference evidence="2" key="2">
    <citation type="submission" date="2020-09" db="EMBL/GenBank/DDBJ databases">
        <authorList>
            <person name="Sun Q."/>
            <person name="Sedlacek I."/>
        </authorList>
    </citation>
    <scope>NUCLEOTIDE SEQUENCE</scope>
    <source>
        <strain evidence="2">CCM 8433</strain>
    </source>
</reference>
<dbReference type="PANTHER" id="PTHR43279">
    <property type="entry name" value="CATECHOL-2,3-DIOXYGENASE"/>
    <property type="match status" value="1"/>
</dbReference>
<dbReference type="CDD" id="cd16359">
    <property type="entry name" value="VOC_BsCatE_like_C"/>
    <property type="match status" value="1"/>
</dbReference>
<dbReference type="PANTHER" id="PTHR43279:SF1">
    <property type="entry name" value="CATECHOL-2,3-DIOXYGENASE"/>
    <property type="match status" value="1"/>
</dbReference>
<accession>A0A917JGB9</accession>
<name>A0A917JGB9_9ENTE</name>
<dbReference type="AlphaFoldDB" id="A0A917JGB9"/>
<evidence type="ECO:0000259" key="1">
    <source>
        <dbReference type="PROSITE" id="PS51819"/>
    </source>
</evidence>
<dbReference type="SUPFAM" id="SSF54593">
    <property type="entry name" value="Glyoxalase/Bleomycin resistance protein/Dihydroxybiphenyl dioxygenase"/>
    <property type="match status" value="2"/>
</dbReference>
<gene>
    <name evidence="2" type="ORF">GCM10011482_09490</name>
</gene>
<sequence>MHFHQKPNTIVTEVQLNVQDFSKMKDFYTTILGLKIINETPSTIAFTADGQQVLLTLVATPDFSPRPKRSAGMYHFALLLPERSDLANFTAHLHQAGYPFAAADHSVSEALYLTDPEGNEIEIYIDRVPEEWTWQDELVEMTIDPLNFNALAQQQTAAGWQGIPTKTIMGHLHLYVSDLEQTKDFYTKGLGFDIVSRYANQALFLATGQYHHHIAINTWMGVGAPKSQPNQLGMAFYTLKYPDITALNQAIEHLEALGHSVQKNETGATVTDPSGIRVQLVSA</sequence>
<organism evidence="2 3">
    <name type="scientific">Enterococcus alcedinis</name>
    <dbReference type="NCBI Taxonomy" id="1274384"/>
    <lineage>
        <taxon>Bacteria</taxon>
        <taxon>Bacillati</taxon>
        <taxon>Bacillota</taxon>
        <taxon>Bacilli</taxon>
        <taxon>Lactobacillales</taxon>
        <taxon>Enterococcaceae</taxon>
        <taxon>Enterococcus</taxon>
    </lineage>
</organism>
<dbReference type="EMBL" id="BMDT01000003">
    <property type="protein sequence ID" value="GGI65295.1"/>
    <property type="molecule type" value="Genomic_DNA"/>
</dbReference>
<proteinExistence type="predicted"/>
<dbReference type="Gene3D" id="3.10.180.10">
    <property type="entry name" value="2,3-Dihydroxybiphenyl 1,2-Dioxygenase, domain 1"/>
    <property type="match status" value="2"/>
</dbReference>
<dbReference type="InterPro" id="IPR037523">
    <property type="entry name" value="VOC_core"/>
</dbReference>
<dbReference type="Pfam" id="PF00903">
    <property type="entry name" value="Glyoxalase"/>
    <property type="match status" value="2"/>
</dbReference>
<evidence type="ECO:0000313" key="3">
    <source>
        <dbReference type="Proteomes" id="UP000622610"/>
    </source>
</evidence>
<evidence type="ECO:0000313" key="2">
    <source>
        <dbReference type="EMBL" id="GGI65295.1"/>
    </source>
</evidence>
<dbReference type="PROSITE" id="PS51819">
    <property type="entry name" value="VOC"/>
    <property type="match status" value="2"/>
</dbReference>
<dbReference type="Proteomes" id="UP000622610">
    <property type="component" value="Unassembled WGS sequence"/>
</dbReference>
<comment type="caution">
    <text evidence="2">The sequence shown here is derived from an EMBL/GenBank/DDBJ whole genome shotgun (WGS) entry which is preliminary data.</text>
</comment>
<protein>
    <submittedName>
        <fullName evidence="2">Glyoxalase</fullName>
    </submittedName>
</protein>
<feature type="domain" description="VOC" evidence="1">
    <location>
        <begin position="168"/>
        <end position="283"/>
    </location>
</feature>
<feature type="domain" description="VOC" evidence="1">
    <location>
        <begin position="10"/>
        <end position="126"/>
    </location>
</feature>